<dbReference type="Proteomes" id="UP000029385">
    <property type="component" value="Unassembled WGS sequence"/>
</dbReference>
<gene>
    <name evidence="1" type="ORF">N789_10850</name>
</gene>
<proteinExistence type="predicted"/>
<accession>A0A091AUX1</accession>
<comment type="caution">
    <text evidence="1">The sequence shown here is derived from an EMBL/GenBank/DDBJ whole genome shotgun (WGS) entry which is preliminary data.</text>
</comment>
<dbReference type="STRING" id="1121015.GCA_000420545_02401"/>
<protein>
    <submittedName>
        <fullName evidence="1">Uncharacterized protein</fullName>
    </submittedName>
</protein>
<evidence type="ECO:0000313" key="2">
    <source>
        <dbReference type="Proteomes" id="UP000029385"/>
    </source>
</evidence>
<sequence>MFKKMAIGFLAVAIACGLAASGYSFGKYLAERDNAGDAKEQARA</sequence>
<dbReference type="PATRIC" id="fig|1121015.4.peg.1649"/>
<dbReference type="AlphaFoldDB" id="A0A091AUX1"/>
<dbReference type="PROSITE" id="PS51257">
    <property type="entry name" value="PROKAR_LIPOPROTEIN"/>
    <property type="match status" value="1"/>
</dbReference>
<reference evidence="1 2" key="1">
    <citation type="submission" date="2013-09" db="EMBL/GenBank/DDBJ databases">
        <title>Genome sequencing of Arenimonas oryziterrae.</title>
        <authorList>
            <person name="Chen F."/>
            <person name="Wang G."/>
        </authorList>
    </citation>
    <scope>NUCLEOTIDE SEQUENCE [LARGE SCALE GENOMIC DNA]</scope>
    <source>
        <strain evidence="1 2">YC6267</strain>
    </source>
</reference>
<dbReference type="RefSeq" id="WP_022970009.1">
    <property type="nucleotide sequence ID" value="NZ_ATVD01000005.1"/>
</dbReference>
<evidence type="ECO:0000313" key="1">
    <source>
        <dbReference type="EMBL" id="KFN43052.1"/>
    </source>
</evidence>
<organism evidence="1 2">
    <name type="scientific">Arenimonas oryziterrae DSM 21050 = YC6267</name>
    <dbReference type="NCBI Taxonomy" id="1121015"/>
    <lineage>
        <taxon>Bacteria</taxon>
        <taxon>Pseudomonadati</taxon>
        <taxon>Pseudomonadota</taxon>
        <taxon>Gammaproteobacteria</taxon>
        <taxon>Lysobacterales</taxon>
        <taxon>Lysobacteraceae</taxon>
        <taxon>Arenimonas</taxon>
    </lineage>
</organism>
<dbReference type="EMBL" id="AVCI01000006">
    <property type="protein sequence ID" value="KFN43052.1"/>
    <property type="molecule type" value="Genomic_DNA"/>
</dbReference>
<name>A0A091AUX1_9GAMM</name>
<keyword evidence="2" id="KW-1185">Reference proteome</keyword>